<feature type="repeat" description="WD" evidence="3">
    <location>
        <begin position="571"/>
        <end position="603"/>
    </location>
</feature>
<keyword evidence="2" id="KW-0677">Repeat</keyword>
<feature type="region of interest" description="Disordered" evidence="4">
    <location>
        <begin position="1"/>
        <end position="31"/>
    </location>
</feature>
<accession>A0A9W7GI47</accession>
<feature type="compositionally biased region" description="Basic and acidic residues" evidence="4">
    <location>
        <begin position="285"/>
        <end position="294"/>
    </location>
</feature>
<feature type="region of interest" description="Disordered" evidence="4">
    <location>
        <begin position="263"/>
        <end position="332"/>
    </location>
</feature>
<keyword evidence="1 3" id="KW-0853">WD repeat</keyword>
<evidence type="ECO:0000256" key="3">
    <source>
        <dbReference type="PROSITE-ProRule" id="PRU00221"/>
    </source>
</evidence>
<feature type="compositionally biased region" description="Polar residues" evidence="4">
    <location>
        <begin position="304"/>
        <end position="332"/>
    </location>
</feature>
<dbReference type="EMBL" id="BRYA01000219">
    <property type="protein sequence ID" value="GMI44508.1"/>
    <property type="molecule type" value="Genomic_DNA"/>
</dbReference>
<dbReference type="Proteomes" id="UP001165065">
    <property type="component" value="Unassembled WGS sequence"/>
</dbReference>
<proteinExistence type="predicted"/>
<feature type="compositionally biased region" description="Polar residues" evidence="4">
    <location>
        <begin position="264"/>
        <end position="282"/>
    </location>
</feature>
<feature type="compositionally biased region" description="Basic residues" evidence="4">
    <location>
        <begin position="960"/>
        <end position="969"/>
    </location>
</feature>
<dbReference type="PROSITE" id="PS50294">
    <property type="entry name" value="WD_REPEATS_REGION"/>
    <property type="match status" value="3"/>
</dbReference>
<feature type="compositionally biased region" description="Basic and acidic residues" evidence="4">
    <location>
        <begin position="947"/>
        <end position="959"/>
    </location>
</feature>
<feature type="compositionally biased region" description="Basic residues" evidence="4">
    <location>
        <begin position="22"/>
        <end position="31"/>
    </location>
</feature>
<dbReference type="InterPro" id="IPR051242">
    <property type="entry name" value="WD-EF-hand_domain"/>
</dbReference>
<dbReference type="InterPro" id="IPR015943">
    <property type="entry name" value="WD40/YVTN_repeat-like_dom_sf"/>
</dbReference>
<feature type="region of interest" description="Disordered" evidence="4">
    <location>
        <begin position="1078"/>
        <end position="1136"/>
    </location>
</feature>
<feature type="compositionally biased region" description="Basic and acidic residues" evidence="4">
    <location>
        <begin position="1177"/>
        <end position="1201"/>
    </location>
</feature>
<dbReference type="InterPro" id="IPR019775">
    <property type="entry name" value="WD40_repeat_CS"/>
</dbReference>
<evidence type="ECO:0000256" key="2">
    <source>
        <dbReference type="ARBA" id="ARBA00022737"/>
    </source>
</evidence>
<feature type="compositionally biased region" description="Low complexity" evidence="4">
    <location>
        <begin position="1377"/>
        <end position="1396"/>
    </location>
</feature>
<name>A0A9W7GI47_9STRA</name>
<evidence type="ECO:0000256" key="1">
    <source>
        <dbReference type="ARBA" id="ARBA00022574"/>
    </source>
</evidence>
<dbReference type="InterPro" id="IPR036322">
    <property type="entry name" value="WD40_repeat_dom_sf"/>
</dbReference>
<dbReference type="Gene3D" id="2.130.10.10">
    <property type="entry name" value="YVTN repeat-like/Quinoprotein amine dehydrogenase"/>
    <property type="match status" value="4"/>
</dbReference>
<feature type="repeat" description="WD" evidence="3">
    <location>
        <begin position="756"/>
        <end position="797"/>
    </location>
</feature>
<feature type="region of interest" description="Disordered" evidence="4">
    <location>
        <begin position="1168"/>
        <end position="1201"/>
    </location>
</feature>
<keyword evidence="6" id="KW-1185">Reference proteome</keyword>
<feature type="region of interest" description="Disordered" evidence="4">
    <location>
        <begin position="129"/>
        <end position="148"/>
    </location>
</feature>
<feature type="region of interest" description="Disordered" evidence="4">
    <location>
        <begin position="904"/>
        <end position="931"/>
    </location>
</feature>
<reference evidence="6" key="1">
    <citation type="journal article" date="2023" name="Commun. Biol.">
        <title>Genome analysis of Parmales, the sister group of diatoms, reveals the evolutionary specialization of diatoms from phago-mixotrophs to photoautotrophs.</title>
        <authorList>
            <person name="Ban H."/>
            <person name="Sato S."/>
            <person name="Yoshikawa S."/>
            <person name="Yamada K."/>
            <person name="Nakamura Y."/>
            <person name="Ichinomiya M."/>
            <person name="Sato N."/>
            <person name="Blanc-Mathieu R."/>
            <person name="Endo H."/>
            <person name="Kuwata A."/>
            <person name="Ogata H."/>
        </authorList>
    </citation>
    <scope>NUCLEOTIDE SEQUENCE [LARGE SCALE GENOMIC DNA]</scope>
</reference>
<dbReference type="InterPro" id="IPR001680">
    <property type="entry name" value="WD40_rpt"/>
</dbReference>
<gene>
    <name evidence="5" type="ORF">TrCOL_g10382</name>
</gene>
<comment type="caution">
    <text evidence="5">The sequence shown here is derived from an EMBL/GenBank/DDBJ whole genome shotgun (WGS) entry which is preliminary data.</text>
</comment>
<dbReference type="PANTHER" id="PTHR44324">
    <property type="entry name" value="WD40 REPEAT DOMAIN 95"/>
    <property type="match status" value="1"/>
</dbReference>
<dbReference type="PROSITE" id="PS00678">
    <property type="entry name" value="WD_REPEATS_1"/>
    <property type="match status" value="2"/>
</dbReference>
<dbReference type="PROSITE" id="PS50082">
    <property type="entry name" value="WD_REPEATS_2"/>
    <property type="match status" value="4"/>
</dbReference>
<dbReference type="Pfam" id="PF00400">
    <property type="entry name" value="WD40"/>
    <property type="match status" value="4"/>
</dbReference>
<dbReference type="SMART" id="SM00320">
    <property type="entry name" value="WD40"/>
    <property type="match status" value="10"/>
</dbReference>
<feature type="repeat" description="WD" evidence="3">
    <location>
        <begin position="714"/>
        <end position="746"/>
    </location>
</feature>
<evidence type="ECO:0000313" key="6">
    <source>
        <dbReference type="Proteomes" id="UP001165065"/>
    </source>
</evidence>
<feature type="region of interest" description="Disordered" evidence="4">
    <location>
        <begin position="1479"/>
        <end position="1520"/>
    </location>
</feature>
<feature type="compositionally biased region" description="Acidic residues" evidence="4">
    <location>
        <begin position="1397"/>
        <end position="1409"/>
    </location>
</feature>
<feature type="repeat" description="WD" evidence="3">
    <location>
        <begin position="672"/>
        <end position="713"/>
    </location>
</feature>
<feature type="region of interest" description="Disordered" evidence="4">
    <location>
        <begin position="947"/>
        <end position="977"/>
    </location>
</feature>
<feature type="compositionally biased region" description="Polar residues" evidence="4">
    <location>
        <begin position="1102"/>
        <end position="1114"/>
    </location>
</feature>
<organism evidence="5 6">
    <name type="scientific">Triparma columacea</name>
    <dbReference type="NCBI Taxonomy" id="722753"/>
    <lineage>
        <taxon>Eukaryota</taxon>
        <taxon>Sar</taxon>
        <taxon>Stramenopiles</taxon>
        <taxon>Ochrophyta</taxon>
        <taxon>Bolidophyceae</taxon>
        <taxon>Parmales</taxon>
        <taxon>Triparmaceae</taxon>
        <taxon>Triparma</taxon>
    </lineage>
</organism>
<feature type="region of interest" description="Disordered" evidence="4">
    <location>
        <begin position="1361"/>
        <end position="1411"/>
    </location>
</feature>
<dbReference type="PANTHER" id="PTHR44324:SF4">
    <property type="entry name" value="WD40 REPEAT DOMAIN 95"/>
    <property type="match status" value="1"/>
</dbReference>
<dbReference type="SUPFAM" id="SSF50978">
    <property type="entry name" value="WD40 repeat-like"/>
    <property type="match status" value="2"/>
</dbReference>
<feature type="compositionally biased region" description="Polar residues" evidence="4">
    <location>
        <begin position="1"/>
        <end position="21"/>
    </location>
</feature>
<sequence length="1617" mass="177452">MIAPHNQSLPGDAFSPSSHTNRSPRAKVAKVKPKKFDPRIAVYNKNRVTKADMIKSDLEVETIVSPVESPALKAFLAQKEANRLISTASYITTSHDVNHSSGVLDFCYRPALMETPGMRDVRIKNIYGPEGYQPEDEDESKKKGGQDDMVAEVYKTEGKIIRDVILAMNEGSMKWLKGEFDSEKDRSLTGPQFINKISTLLNGAKEGGMAADWEIVPSKDTAEDNMSGNKKKKIVGFGTGTYTAKSTKELFEQNARMIKAYKSKQVSRNPEVSRTHSPTPGSSGRVREPRRTFRDTFSPVARMTSLSPTAPSRRSSNMPGSTSGNGTGAYNPNAKRSSVMQGMGAFDTADKRQSVMQVTSDPAVKRQSVMQITTDPAVKRQSLMQVMQGPTDPTVKRQSLMMGPTDPVGNGQSGFSTLLPSRFGHSVSPPTVAPPGNANDTAEQEKLEMILKANERRLKMEAQNSEAASLLFSSVDYKETGSVTWDEFTSYVVEGFQDTVVTKEAKISPYIPTNKINTSYNKELSKIFQIDDIGDHGSLVLTEQGSKSFKIFTPAKFSDLHTLRPSMWTEVKGHDGDVLSVGHIPELGYLATTSTDCTIQFWDEQSYHLCQRLPVPAPILTTEWAPSYGRGGSFGGDGAGVLFTGGLKNPKTGLVTITGYDPSKSFAPVTSMNMHTDTILDLYSIPSLHTLVSCGMDAKICMWDLQTSQFKKTLAGHTKGVLDIDYSQDYRLLASAGFDHDVMIWNPHVSSIIARLKGHMGALIGVKMSERSPEILSASVDGVIKVWDIRTFQCVQTMMVETEQELTDFSYFETSTYGMCIAGSKKTLHLFENEPIQDPQVTSTTLPVDCLFQDHSFSFFTAAGGSLKLWDARNGLLVKEWDNLTKKNDNGGGAESLGASKALASSGADGAGDEAAEKASVGGGGELASPRTISKYDKTTNWLRADEEQRKRVEGEKMRRTMQKVKGQRKREEHGHKGKEEITAMAFDWTGKKMILGTSRGDITIYQVNNMFKLHTLEKMEGEITSIKVLETRQLIITSSWDGDIKVQTLREDGPVVVDVVNHLSALRRLMEIEEYKKKERPSPGPVEGRRMGLGNAYSGKIKNNTGRKSSMSRADSIMSARSSKGGGGRRGSIMDMMANRSPTHKEMLGKRSSSGVGAGVGRKASFAMRSVETSESDPKSKAEKEASNKRKKKRAEEKEMLKNMVDREAGWEVKELDLSQFHGQFVSVSTNPVILIWDIYTQQPRALCSLVSHTSDISSLTFLEPYPAILSGDMGGTFIIWGTFPSNMAGRILYRFDNKSVAMPSTSCSPTSASWEKEAGLVTGDVEGVVKVWDIKGCMEDRGVQSLKRPRLGSQLFDTSTFQGLGGGEGGEGLEDSWNSSSDSETDSSRSLYGSEGEDDGGTDEDDGSAVAGATFKLTGLDVSKGGKSKGETQKVRKRDAVVLRYWKSGNDSIKKVRIIESKLLDVLQWGHKFQTRQRREGGGKAEATMVGEDGGHLRHNNQDQPGLESGERRPHEFPPGVFEPIEDSLYFHLPNHLIVTIGFSFMTSLWAMDGGRLGGLRQGALVNTSYGREASSTYRIRISETARNVYKGAGALALAGVERKKSRLNSFFEER</sequence>
<dbReference type="OrthoDB" id="1068471at2759"/>
<evidence type="ECO:0000256" key="4">
    <source>
        <dbReference type="SAM" id="MobiDB-lite"/>
    </source>
</evidence>
<evidence type="ECO:0000313" key="5">
    <source>
        <dbReference type="EMBL" id="GMI44508.1"/>
    </source>
</evidence>
<protein>
    <submittedName>
        <fullName evidence="5">Uncharacterized protein</fullName>
    </submittedName>
</protein>